<evidence type="ECO:0000313" key="15">
    <source>
        <dbReference type="EMBL" id="KAJ8027588.1"/>
    </source>
</evidence>
<dbReference type="GO" id="GO:0051082">
    <property type="term" value="F:unfolded protein binding"/>
    <property type="evidence" value="ECO:0007669"/>
    <property type="project" value="InterPro"/>
</dbReference>
<dbReference type="PROSITE" id="PS50076">
    <property type="entry name" value="DNAJ_2"/>
    <property type="match status" value="1"/>
</dbReference>
<evidence type="ECO:0000256" key="6">
    <source>
        <dbReference type="ARBA" id="ARBA00023273"/>
    </source>
</evidence>
<evidence type="ECO:0000256" key="13">
    <source>
        <dbReference type="ARBA" id="ARBA00081125"/>
    </source>
</evidence>
<dbReference type="Gene3D" id="1.10.287.110">
    <property type="entry name" value="DnaJ domain"/>
    <property type="match status" value="1"/>
</dbReference>
<dbReference type="InterPro" id="IPR008971">
    <property type="entry name" value="HSP40/DnaJ_pept-bd"/>
</dbReference>
<evidence type="ECO:0000256" key="11">
    <source>
        <dbReference type="ARBA" id="ARBA00078669"/>
    </source>
</evidence>
<evidence type="ECO:0000256" key="10">
    <source>
        <dbReference type="ARBA" id="ARBA00075378"/>
    </source>
</evidence>
<keyword evidence="6" id="KW-0966">Cell projection</keyword>
<dbReference type="GO" id="GO:0051087">
    <property type="term" value="F:protein-folding chaperone binding"/>
    <property type="evidence" value="ECO:0007669"/>
    <property type="project" value="TreeGrafter"/>
</dbReference>
<dbReference type="FunFam" id="1.10.287.110:FF:000033">
    <property type="entry name" value="dnaJ homolog subfamily B member 13"/>
    <property type="match status" value="1"/>
</dbReference>
<organism evidence="15 16">
    <name type="scientific">Holothuria leucospilota</name>
    <name type="common">Black long sea cucumber</name>
    <name type="synonym">Mertensiothuria leucospilota</name>
    <dbReference type="NCBI Taxonomy" id="206669"/>
    <lineage>
        <taxon>Eukaryota</taxon>
        <taxon>Metazoa</taxon>
        <taxon>Echinodermata</taxon>
        <taxon>Eleutherozoa</taxon>
        <taxon>Echinozoa</taxon>
        <taxon>Holothuroidea</taxon>
        <taxon>Aspidochirotacea</taxon>
        <taxon>Aspidochirotida</taxon>
        <taxon>Holothuriidae</taxon>
        <taxon>Holothuria</taxon>
    </lineage>
</organism>
<evidence type="ECO:0000313" key="16">
    <source>
        <dbReference type="Proteomes" id="UP001152320"/>
    </source>
</evidence>
<keyword evidence="5" id="KW-0143">Chaperone</keyword>
<keyword evidence="16" id="KW-1185">Reference proteome</keyword>
<dbReference type="SMART" id="SM00271">
    <property type="entry name" value="DnaJ"/>
    <property type="match status" value="1"/>
</dbReference>
<dbReference type="PRINTS" id="PR00625">
    <property type="entry name" value="JDOMAIN"/>
</dbReference>
<dbReference type="Pfam" id="PF01556">
    <property type="entry name" value="DnaJ_C"/>
    <property type="match status" value="1"/>
</dbReference>
<dbReference type="GO" id="GO:0006457">
    <property type="term" value="P:protein folding"/>
    <property type="evidence" value="ECO:0007669"/>
    <property type="project" value="InterPro"/>
</dbReference>
<dbReference type="PANTHER" id="PTHR24078:SF519">
    <property type="entry name" value="DNAJ HOMOLOG SUBFAMILY B MEMBER 13"/>
    <property type="match status" value="1"/>
</dbReference>
<dbReference type="InterPro" id="IPR001623">
    <property type="entry name" value="DnaJ_domain"/>
</dbReference>
<dbReference type="InterPro" id="IPR051339">
    <property type="entry name" value="DnaJ_subfamily_B"/>
</dbReference>
<dbReference type="EMBL" id="JAIZAY010000016">
    <property type="protein sequence ID" value="KAJ8027588.1"/>
    <property type="molecule type" value="Genomic_DNA"/>
</dbReference>
<dbReference type="InterPro" id="IPR002939">
    <property type="entry name" value="DnaJ_C"/>
</dbReference>
<keyword evidence="3" id="KW-0282">Flagellum</keyword>
<dbReference type="SUPFAM" id="SSF49493">
    <property type="entry name" value="HSP40/DnaJ peptide-binding domain"/>
    <property type="match status" value="2"/>
</dbReference>
<feature type="domain" description="J" evidence="14">
    <location>
        <begin position="4"/>
        <end position="68"/>
    </location>
</feature>
<dbReference type="InterPro" id="IPR036869">
    <property type="entry name" value="J_dom_sf"/>
</dbReference>
<dbReference type="SUPFAM" id="SSF46565">
    <property type="entry name" value="Chaperone J-domain"/>
    <property type="match status" value="1"/>
</dbReference>
<evidence type="ECO:0000256" key="4">
    <source>
        <dbReference type="ARBA" id="ARBA00023069"/>
    </source>
</evidence>
<protein>
    <recommendedName>
        <fullName evidence="9">DnaJ homolog subfamily B member 13</fullName>
    </recommendedName>
    <alternativeName>
        <fullName evidence="12">Testis and spermatogenesis cell-related protein 6</fullName>
    </alternativeName>
    <alternativeName>
        <fullName evidence="13">Testis spermatocyte apoptosis-related gene 6 protein</fullName>
    </alternativeName>
    <alternativeName>
        <fullName evidence="10">Testis spermatogenesis apoptosis-related gene 3 protein</fullName>
    </alternativeName>
    <alternativeName>
        <fullName evidence="11">Testis spermatogenesis apoptosis-related gene 6 protein</fullName>
    </alternativeName>
</protein>
<name>A0A9Q1BJ59_HOLLE</name>
<evidence type="ECO:0000256" key="1">
    <source>
        <dbReference type="ARBA" id="ARBA00004230"/>
    </source>
</evidence>
<evidence type="ECO:0000256" key="8">
    <source>
        <dbReference type="ARBA" id="ARBA00064985"/>
    </source>
</evidence>
<evidence type="ECO:0000256" key="12">
    <source>
        <dbReference type="ARBA" id="ARBA00080190"/>
    </source>
</evidence>
<dbReference type="FunFam" id="2.60.260.20:FF:000002">
    <property type="entry name" value="Dnaj homolog subfamily b member"/>
    <property type="match status" value="1"/>
</dbReference>
<dbReference type="GO" id="GO:0007017">
    <property type="term" value="P:microtubule-based process"/>
    <property type="evidence" value="ECO:0007669"/>
    <property type="project" value="UniProtKB-ARBA"/>
</dbReference>
<comment type="subcellular location">
    <subcellularLocation>
        <location evidence="1">Cell projection</location>
        <location evidence="1">Cilium</location>
        <location evidence="1">Flagellum</location>
    </subcellularLocation>
</comment>
<evidence type="ECO:0000256" key="2">
    <source>
        <dbReference type="ARBA" id="ARBA00022794"/>
    </source>
</evidence>
<comment type="subunit">
    <text evidence="8">Homodimer. Component of the axonemal radial spoke complex 1 (RS1), at least composed of spoke head proteins RSPH1, RSPH3, RSPH9 and the cilia-specific component RSPH4A or sperm-specific component RSPH6A, spoke stalk proteins RSPH14, DNAJB13, DYDC1, ROPN1L and NME5, and the anchor protein IQUB. Interacts with SUN5. Interacts with IQUB.</text>
</comment>
<evidence type="ECO:0000256" key="5">
    <source>
        <dbReference type="ARBA" id="ARBA00023186"/>
    </source>
</evidence>
<evidence type="ECO:0000256" key="9">
    <source>
        <dbReference type="ARBA" id="ARBA00071910"/>
    </source>
</evidence>
<keyword evidence="2" id="KW-0970">Cilium biogenesis/degradation</keyword>
<accession>A0A9Q1BJ59</accession>
<dbReference type="Pfam" id="PF00226">
    <property type="entry name" value="DnaJ"/>
    <property type="match status" value="1"/>
</dbReference>
<dbReference type="CDD" id="cd10747">
    <property type="entry name" value="DnaJ_C"/>
    <property type="match status" value="1"/>
</dbReference>
<dbReference type="PANTHER" id="PTHR24078">
    <property type="entry name" value="DNAJ HOMOLOG SUBFAMILY C MEMBER"/>
    <property type="match status" value="1"/>
</dbReference>
<dbReference type="OrthoDB" id="550424at2759"/>
<dbReference type="Gene3D" id="2.60.260.20">
    <property type="entry name" value="Urease metallochaperone UreE, N-terminal domain"/>
    <property type="match status" value="2"/>
</dbReference>
<comment type="caution">
    <text evidence="15">The sequence shown here is derived from an EMBL/GenBank/DDBJ whole genome shotgun (WGS) entry which is preliminary data.</text>
</comment>
<dbReference type="GO" id="GO:0005829">
    <property type="term" value="C:cytosol"/>
    <property type="evidence" value="ECO:0007669"/>
    <property type="project" value="TreeGrafter"/>
</dbReference>
<dbReference type="CDD" id="cd06257">
    <property type="entry name" value="DnaJ"/>
    <property type="match status" value="1"/>
</dbReference>
<gene>
    <name evidence="15" type="ORF">HOLleu_32770</name>
</gene>
<dbReference type="GO" id="GO:0030030">
    <property type="term" value="P:cell projection organization"/>
    <property type="evidence" value="ECO:0007669"/>
    <property type="project" value="UniProtKB-KW"/>
</dbReference>
<evidence type="ECO:0000256" key="3">
    <source>
        <dbReference type="ARBA" id="ARBA00022846"/>
    </source>
</evidence>
<proteinExistence type="predicted"/>
<reference evidence="15" key="1">
    <citation type="submission" date="2021-10" db="EMBL/GenBank/DDBJ databases">
        <title>Tropical sea cucumber genome reveals ecological adaptation and Cuvierian tubules defense mechanism.</title>
        <authorList>
            <person name="Chen T."/>
        </authorList>
    </citation>
    <scope>NUCLEOTIDE SEQUENCE</scope>
    <source>
        <strain evidence="15">Nanhai2018</strain>
        <tissue evidence="15">Muscle</tissue>
    </source>
</reference>
<dbReference type="FunFam" id="2.60.260.20:FF:000006">
    <property type="entry name" value="DnaJ subfamily B member 13"/>
    <property type="match status" value="1"/>
</dbReference>
<dbReference type="Proteomes" id="UP001152320">
    <property type="component" value="Chromosome 16"/>
</dbReference>
<dbReference type="AlphaFoldDB" id="A0A9Q1BJ59"/>
<evidence type="ECO:0000256" key="7">
    <source>
        <dbReference type="ARBA" id="ARBA00056649"/>
    </source>
</evidence>
<comment type="function">
    <text evidence="7">Functions as part of axonemal radial spoke complexes that play an important part in the motility of sperm and cilia.</text>
</comment>
<keyword evidence="4" id="KW-0969">Cilium</keyword>
<evidence type="ECO:0000259" key="14">
    <source>
        <dbReference type="PROSITE" id="PS50076"/>
    </source>
</evidence>
<dbReference type="GO" id="GO:0036126">
    <property type="term" value="C:sperm flagellum"/>
    <property type="evidence" value="ECO:0007669"/>
    <property type="project" value="UniProtKB-ARBA"/>
</dbReference>
<sequence>MGIDYYAILGLTRSALDADIKKAYRKLALKYHPDKNQEPIAPDKFRQTAEAYDVLSDAQRKAVYDQFGEEGLKNGVPTGSGENVTWLPGYTFHGDPLKVFRDFFGGNNPFSVFECLMSSGNLISLCLLSEFFYGEHGDPSMGFGGLHGRGRKKQDPSIERDLVLSLEEIFHGCTKKMKISRRVMNEDGHTSSIRDKILTISVNKGWREGTRITFPKEGDQGPNNIPADIVFIVKDKPHPRFKREGNNLIFVAKVLLGKALTGCSVDLPTLDGRLLNIPINDIISPGYEKVVPGEGMPISQNPNIKGDLVIRFDIEFPKQLTPEKKQALKEALL</sequence>